<dbReference type="PANTHER" id="PTHR30590:SF2">
    <property type="entry name" value="INNER MEMBRANE PROTEIN"/>
    <property type="match status" value="1"/>
</dbReference>
<evidence type="ECO:0000313" key="3">
    <source>
        <dbReference type="EMBL" id="MFD2681285.1"/>
    </source>
</evidence>
<comment type="caution">
    <text evidence="3">The sequence shown here is derived from an EMBL/GenBank/DDBJ whole genome shotgun (WGS) entry which is preliminary data.</text>
</comment>
<dbReference type="EMBL" id="JBHUMF010000028">
    <property type="protein sequence ID" value="MFD2681285.1"/>
    <property type="molecule type" value="Genomic_DNA"/>
</dbReference>
<keyword evidence="1" id="KW-0812">Transmembrane</keyword>
<dbReference type="PANTHER" id="PTHR30590">
    <property type="entry name" value="INNER MEMBRANE PROTEIN"/>
    <property type="match status" value="1"/>
</dbReference>
<feature type="transmembrane region" description="Helical" evidence="1">
    <location>
        <begin position="21"/>
        <end position="42"/>
    </location>
</feature>
<dbReference type="RefSeq" id="WP_377935371.1">
    <property type="nucleotide sequence ID" value="NZ_JBHUMF010000028.1"/>
</dbReference>
<feature type="transmembrane region" description="Helical" evidence="1">
    <location>
        <begin position="62"/>
        <end position="82"/>
    </location>
</feature>
<dbReference type="Pfam" id="PF04235">
    <property type="entry name" value="DUF418"/>
    <property type="match status" value="1"/>
</dbReference>
<evidence type="ECO:0000259" key="2">
    <source>
        <dbReference type="Pfam" id="PF04235"/>
    </source>
</evidence>
<dbReference type="InterPro" id="IPR007349">
    <property type="entry name" value="DUF418"/>
</dbReference>
<protein>
    <submittedName>
        <fullName evidence="3">DUF418 domain-containing protein</fullName>
    </submittedName>
</protein>
<sequence length="395" mass="44537">MTSLSPVEKSDRIISLDVMRGFSLLGIFIINMISFHSPFLYADAYTWWQHPDDKMFYPWIDVFVQASFYPLFAMMFGYGLAIQQRRSSLKGTSFYPMAVRRLLGLLVIGCIHAFVIWSGDILINYALFGLLLLLFMKLSGKVLLWIGGLAFILPQLFFSILLFLVSLVDETGVTHFTDIQALQSSVQAYGSGSIQDIFIQRWKDWYNVNGPANIFFLMLSILPMLLIGAGAGKLQLLEKVKNHRLGWSITLIVAVILGISIKSLPILVEPNLAYSYIQDFLGGPFLSVSYAAIFALLLINKKITKWFRPLAAAGRMSLTNYLLQSVIGTLIFYSYGLGLYGQVTLITGTLLAIGIFAMQVILSEMWLAKFKQGPVEKAWRMFTYGRKCPVKERDM</sequence>
<feature type="domain" description="DUF418" evidence="2">
    <location>
        <begin position="231"/>
        <end position="385"/>
    </location>
</feature>
<gene>
    <name evidence="3" type="ORF">ACFSUL_11065</name>
</gene>
<feature type="transmembrane region" description="Helical" evidence="1">
    <location>
        <begin position="214"/>
        <end position="234"/>
    </location>
</feature>
<evidence type="ECO:0000313" key="4">
    <source>
        <dbReference type="Proteomes" id="UP001597506"/>
    </source>
</evidence>
<organism evidence="3 4">
    <name type="scientific">Bacillus seohaeanensis</name>
    <dbReference type="NCBI Taxonomy" id="284580"/>
    <lineage>
        <taxon>Bacteria</taxon>
        <taxon>Bacillati</taxon>
        <taxon>Bacillota</taxon>
        <taxon>Bacilli</taxon>
        <taxon>Bacillales</taxon>
        <taxon>Bacillaceae</taxon>
        <taxon>Bacillus</taxon>
    </lineage>
</organism>
<keyword evidence="1" id="KW-1133">Transmembrane helix</keyword>
<feature type="transmembrane region" description="Helical" evidence="1">
    <location>
        <begin position="143"/>
        <end position="168"/>
    </location>
</feature>
<dbReference type="Proteomes" id="UP001597506">
    <property type="component" value="Unassembled WGS sequence"/>
</dbReference>
<dbReference type="InterPro" id="IPR052529">
    <property type="entry name" value="Bact_Transport_Assoc"/>
</dbReference>
<feature type="transmembrane region" description="Helical" evidence="1">
    <location>
        <begin position="246"/>
        <end position="268"/>
    </location>
</feature>
<keyword evidence="4" id="KW-1185">Reference proteome</keyword>
<accession>A0ABW5RS85</accession>
<reference evidence="4" key="1">
    <citation type="journal article" date="2019" name="Int. J. Syst. Evol. Microbiol.">
        <title>The Global Catalogue of Microorganisms (GCM) 10K type strain sequencing project: providing services to taxonomists for standard genome sequencing and annotation.</title>
        <authorList>
            <consortium name="The Broad Institute Genomics Platform"/>
            <consortium name="The Broad Institute Genome Sequencing Center for Infectious Disease"/>
            <person name="Wu L."/>
            <person name="Ma J."/>
        </authorList>
    </citation>
    <scope>NUCLEOTIDE SEQUENCE [LARGE SCALE GENOMIC DNA]</scope>
    <source>
        <strain evidence="4">KCTC 3913</strain>
    </source>
</reference>
<feature type="transmembrane region" description="Helical" evidence="1">
    <location>
        <begin position="121"/>
        <end position="136"/>
    </location>
</feature>
<proteinExistence type="predicted"/>
<feature type="transmembrane region" description="Helical" evidence="1">
    <location>
        <begin position="280"/>
        <end position="299"/>
    </location>
</feature>
<feature type="transmembrane region" description="Helical" evidence="1">
    <location>
        <begin position="343"/>
        <end position="362"/>
    </location>
</feature>
<name>A0ABW5RS85_9BACI</name>
<feature type="transmembrane region" description="Helical" evidence="1">
    <location>
        <begin position="320"/>
        <end position="337"/>
    </location>
</feature>
<evidence type="ECO:0000256" key="1">
    <source>
        <dbReference type="SAM" id="Phobius"/>
    </source>
</evidence>
<keyword evidence="1" id="KW-0472">Membrane</keyword>
<feature type="transmembrane region" description="Helical" evidence="1">
    <location>
        <begin position="94"/>
        <end position="115"/>
    </location>
</feature>